<organism evidence="1 2">
    <name type="scientific">Tissierella pigra</name>
    <dbReference type="NCBI Taxonomy" id="2607614"/>
    <lineage>
        <taxon>Bacteria</taxon>
        <taxon>Bacillati</taxon>
        <taxon>Bacillota</taxon>
        <taxon>Tissierellia</taxon>
        <taxon>Tissierellales</taxon>
        <taxon>Tissierellaceae</taxon>
        <taxon>Tissierella</taxon>
    </lineage>
</organism>
<dbReference type="Proteomes" id="UP000469523">
    <property type="component" value="Unassembled WGS sequence"/>
</dbReference>
<dbReference type="RefSeq" id="WP_154441352.1">
    <property type="nucleotide sequence ID" value="NZ_VUNQ01000033.1"/>
</dbReference>
<dbReference type="InterPro" id="IPR018540">
    <property type="entry name" value="Spo0E-like"/>
</dbReference>
<dbReference type="InterPro" id="IPR037208">
    <property type="entry name" value="Spo0E-like_sf"/>
</dbReference>
<evidence type="ECO:0000313" key="1">
    <source>
        <dbReference type="EMBL" id="MSU02465.1"/>
    </source>
</evidence>
<reference evidence="1 2" key="1">
    <citation type="submission" date="2019-09" db="EMBL/GenBank/DDBJ databases">
        <title>In-depth cultivation of the pig gut microbiome towards novel bacterial diversity and tailored functional studies.</title>
        <authorList>
            <person name="Wylensek D."/>
            <person name="Hitch T.C.A."/>
            <person name="Clavel T."/>
        </authorList>
    </citation>
    <scope>NUCLEOTIDE SEQUENCE [LARGE SCALE GENOMIC DNA]</scope>
    <source>
        <strain evidence="1 2">WCA3-693-APC-4?</strain>
    </source>
</reference>
<dbReference type="EMBL" id="VUNQ01000033">
    <property type="protein sequence ID" value="MSU02465.1"/>
    <property type="molecule type" value="Genomic_DNA"/>
</dbReference>
<dbReference type="GO" id="GO:0046983">
    <property type="term" value="F:protein dimerization activity"/>
    <property type="evidence" value="ECO:0007669"/>
    <property type="project" value="InterPro"/>
</dbReference>
<evidence type="ECO:0000313" key="2">
    <source>
        <dbReference type="Proteomes" id="UP000469523"/>
    </source>
</evidence>
<dbReference type="Gene3D" id="4.10.280.10">
    <property type="entry name" value="Helix-loop-helix DNA-binding domain"/>
    <property type="match status" value="1"/>
</dbReference>
<proteinExistence type="predicted"/>
<dbReference type="AlphaFoldDB" id="A0A6N7Y150"/>
<accession>A0A6N7Y150</accession>
<dbReference type="SUPFAM" id="SSF140500">
    <property type="entry name" value="BAS1536-like"/>
    <property type="match status" value="1"/>
</dbReference>
<dbReference type="Pfam" id="PF09388">
    <property type="entry name" value="SpoOE-like"/>
    <property type="match status" value="1"/>
</dbReference>
<dbReference type="GO" id="GO:0043937">
    <property type="term" value="P:regulation of sporulation"/>
    <property type="evidence" value="ECO:0007669"/>
    <property type="project" value="InterPro"/>
</dbReference>
<protein>
    <submittedName>
        <fullName evidence="1">Spo0E family sporulation regulatory protein-aspartic acid phosphatase</fullName>
    </submittedName>
</protein>
<dbReference type="InterPro" id="IPR036638">
    <property type="entry name" value="HLH_DNA-bd_sf"/>
</dbReference>
<sequence>MKNKINNLREHLHQTVKSNNKVEILQISQELDKLIIEYHKEEDLEESL</sequence>
<gene>
    <name evidence="1" type="ORF">FYJ83_13465</name>
</gene>
<keyword evidence="2" id="KW-1185">Reference proteome</keyword>
<comment type="caution">
    <text evidence="1">The sequence shown here is derived from an EMBL/GenBank/DDBJ whole genome shotgun (WGS) entry which is preliminary data.</text>
</comment>
<name>A0A6N7Y150_9FIRM</name>